<proteinExistence type="predicted"/>
<evidence type="ECO:0000313" key="1">
    <source>
        <dbReference type="EMBL" id="MBE1565909.1"/>
    </source>
</evidence>
<dbReference type="EMBL" id="JADBEF010000001">
    <property type="protein sequence ID" value="MBE1565909.1"/>
    <property type="molecule type" value="Genomic_DNA"/>
</dbReference>
<dbReference type="Proteomes" id="UP000661607">
    <property type="component" value="Unassembled WGS sequence"/>
</dbReference>
<evidence type="ECO:0000313" key="2">
    <source>
        <dbReference type="Proteomes" id="UP000661607"/>
    </source>
</evidence>
<organism evidence="1 2">
    <name type="scientific">Nonomuraea africana</name>
    <dbReference type="NCBI Taxonomy" id="46171"/>
    <lineage>
        <taxon>Bacteria</taxon>
        <taxon>Bacillati</taxon>
        <taxon>Actinomycetota</taxon>
        <taxon>Actinomycetes</taxon>
        <taxon>Streptosporangiales</taxon>
        <taxon>Streptosporangiaceae</taxon>
        <taxon>Nonomuraea</taxon>
    </lineage>
</organism>
<sequence>MTGVADLRTVLDEDKRPTLIVTPRTVRTEVRDDVVTMSCKRIAAIPRRAATSWRRCGRSIGRSPRASWASDLTKHY</sequence>
<dbReference type="RefSeq" id="WP_358528931.1">
    <property type="nucleotide sequence ID" value="NZ_JBFAKZ010000034.1"/>
</dbReference>
<name>A0ABR9KV44_9ACTN</name>
<keyword evidence="2" id="KW-1185">Reference proteome</keyword>
<comment type="caution">
    <text evidence="1">The sequence shown here is derived from an EMBL/GenBank/DDBJ whole genome shotgun (WGS) entry which is preliminary data.</text>
</comment>
<protein>
    <submittedName>
        <fullName evidence="1">Uncharacterized protein</fullName>
    </submittedName>
</protein>
<reference evidence="1 2" key="1">
    <citation type="submission" date="2020-10" db="EMBL/GenBank/DDBJ databases">
        <title>Sequencing the genomes of 1000 actinobacteria strains.</title>
        <authorList>
            <person name="Klenk H.-P."/>
        </authorList>
    </citation>
    <scope>NUCLEOTIDE SEQUENCE [LARGE SCALE GENOMIC DNA]</scope>
    <source>
        <strain evidence="1 2">DSM 43748</strain>
    </source>
</reference>
<gene>
    <name evidence="1" type="ORF">H4W81_008688</name>
</gene>
<accession>A0ABR9KV44</accession>